<dbReference type="Gene3D" id="2.170.150.40">
    <property type="entry name" value="Domain of unknown function (DUF427)"/>
    <property type="match status" value="2"/>
</dbReference>
<evidence type="ECO:0000313" key="2">
    <source>
        <dbReference type="EMBL" id="KAF5851658.1"/>
    </source>
</evidence>
<dbReference type="OMA" id="PYKGVAN"/>
<organism evidence="2 3">
    <name type="scientific">Cochliobolus sativus</name>
    <name type="common">Common root rot and spot blotch fungus</name>
    <name type="synonym">Bipolaris sorokiniana</name>
    <dbReference type="NCBI Taxonomy" id="45130"/>
    <lineage>
        <taxon>Eukaryota</taxon>
        <taxon>Fungi</taxon>
        <taxon>Dikarya</taxon>
        <taxon>Ascomycota</taxon>
        <taxon>Pezizomycotina</taxon>
        <taxon>Dothideomycetes</taxon>
        <taxon>Pleosporomycetidae</taxon>
        <taxon>Pleosporales</taxon>
        <taxon>Pleosporineae</taxon>
        <taxon>Pleosporaceae</taxon>
        <taxon>Bipolaris</taxon>
    </lineage>
</organism>
<dbReference type="EMBL" id="WNKQ01000004">
    <property type="protein sequence ID" value="KAF5851658.1"/>
    <property type="molecule type" value="Genomic_DNA"/>
</dbReference>
<reference evidence="2" key="1">
    <citation type="submission" date="2019-11" db="EMBL/GenBank/DDBJ databases">
        <title>Bipolaris sorokiniana Genome sequencing.</title>
        <authorList>
            <person name="Wang H."/>
        </authorList>
    </citation>
    <scope>NUCLEOTIDE SEQUENCE</scope>
</reference>
<protein>
    <recommendedName>
        <fullName evidence="1">DUF427 domain-containing protein</fullName>
    </recommendedName>
</protein>
<dbReference type="PANTHER" id="PTHR34310:SF9">
    <property type="entry name" value="BLR5716 PROTEIN"/>
    <property type="match status" value="1"/>
</dbReference>
<dbReference type="PANTHER" id="PTHR34310">
    <property type="entry name" value="DUF427 DOMAIN PROTEIN (AFU_ORTHOLOGUE AFUA_3G02220)"/>
    <property type="match status" value="1"/>
</dbReference>
<accession>A0A8H6DXQ7</accession>
<evidence type="ECO:0000313" key="3">
    <source>
        <dbReference type="Proteomes" id="UP000624244"/>
    </source>
</evidence>
<feature type="domain" description="DUF427" evidence="1">
    <location>
        <begin position="148"/>
        <end position="240"/>
    </location>
</feature>
<evidence type="ECO:0000259" key="1">
    <source>
        <dbReference type="Pfam" id="PF04248"/>
    </source>
</evidence>
<name>A0A8H6DXQ7_COCSA</name>
<dbReference type="InterPro" id="IPR007361">
    <property type="entry name" value="DUF427"/>
</dbReference>
<dbReference type="Proteomes" id="UP000624244">
    <property type="component" value="Unassembled WGS sequence"/>
</dbReference>
<dbReference type="Pfam" id="PF04248">
    <property type="entry name" value="NTP_transf_9"/>
    <property type="match status" value="1"/>
</dbReference>
<dbReference type="InterPro" id="IPR038694">
    <property type="entry name" value="DUF427_sf"/>
</dbReference>
<dbReference type="AlphaFoldDB" id="A0A8H6DXQ7"/>
<sequence>MASSTADLVKLAQTLIRDGPKRIEPTSRRVRGLFNGKYVFDTTKARHVWELDLRYPQYYVPIEDFTRDAKLFADAVIDYTSGTAHLYKLTSGTRSTNRMLVFHSGALQDLVKVDFPAMDQWFEEDTRIYCHPKDPYKRIDILPSYRSIKVALGGVTLAETTSALFLLETTLRTRYYVPPTSVQWEYLIPSDTTTLCPYKGQAEYYHVNINGKLYKDLVWYYRYPTMESGLIAGYLCFYNEAVDVWVDGVKEGR</sequence>
<proteinExistence type="predicted"/>
<comment type="caution">
    <text evidence="2">The sequence shown here is derived from an EMBL/GenBank/DDBJ whole genome shotgun (WGS) entry which is preliminary data.</text>
</comment>
<gene>
    <name evidence="2" type="ORF">GGP41_000461</name>
</gene>